<sequence>MAHNPIDAAKIILQKTWDAALPVDPEALSKRMKVVAKTKPGVQPTKHQITYRQAHKVKANSPCCVTYFDHKTDSYICEWNPTESLENRRLAFAISMGHLVLGHITKDSLPKEISGFLSNDDTPEDAAAQAFGLELMMPGAFVEDQFGVTREPRELAPLFGVSLAGINLRLSQLGLV</sequence>
<evidence type="ECO:0000313" key="2">
    <source>
        <dbReference type="EMBL" id="MBB4861557.1"/>
    </source>
</evidence>
<dbReference type="Pfam" id="PF06114">
    <property type="entry name" value="Peptidase_M78"/>
    <property type="match status" value="1"/>
</dbReference>
<name>A0A7W7KEV0_PSENT</name>
<gene>
    <name evidence="2" type="ORF">HNP46_000368</name>
</gene>
<proteinExistence type="predicted"/>
<reference evidence="2 3" key="1">
    <citation type="submission" date="2020-08" db="EMBL/GenBank/DDBJ databases">
        <title>Functional genomics of gut bacteria from endangered species of beetles.</title>
        <authorList>
            <person name="Carlos-Shanley C."/>
        </authorList>
    </citation>
    <scope>NUCLEOTIDE SEQUENCE [LARGE SCALE GENOMIC DNA]</scope>
    <source>
        <strain evidence="2 3">S00179</strain>
    </source>
</reference>
<evidence type="ECO:0000313" key="3">
    <source>
        <dbReference type="Proteomes" id="UP000566995"/>
    </source>
</evidence>
<dbReference type="AlphaFoldDB" id="A0A7W7KEV0"/>
<dbReference type="RefSeq" id="WP_184585815.1">
    <property type="nucleotide sequence ID" value="NZ_JACHLI010000001.1"/>
</dbReference>
<dbReference type="InterPro" id="IPR010359">
    <property type="entry name" value="IrrE_HExxH"/>
</dbReference>
<accession>A0A7W7KEV0</accession>
<feature type="domain" description="IrrE N-terminal-like" evidence="1">
    <location>
        <begin position="80"/>
        <end position="171"/>
    </location>
</feature>
<evidence type="ECO:0000259" key="1">
    <source>
        <dbReference type="Pfam" id="PF06114"/>
    </source>
</evidence>
<dbReference type="Proteomes" id="UP000566995">
    <property type="component" value="Unassembled WGS sequence"/>
</dbReference>
<organism evidence="2 3">
    <name type="scientific">Pseudomonas nitroreducens</name>
    <dbReference type="NCBI Taxonomy" id="46680"/>
    <lineage>
        <taxon>Bacteria</taxon>
        <taxon>Pseudomonadati</taxon>
        <taxon>Pseudomonadota</taxon>
        <taxon>Gammaproteobacteria</taxon>
        <taxon>Pseudomonadales</taxon>
        <taxon>Pseudomonadaceae</taxon>
        <taxon>Pseudomonas</taxon>
    </lineage>
</organism>
<comment type="caution">
    <text evidence="2">The sequence shown here is derived from an EMBL/GenBank/DDBJ whole genome shotgun (WGS) entry which is preliminary data.</text>
</comment>
<protein>
    <submittedName>
        <fullName evidence="2">Zn-dependent peptidase ImmA (M78 family)</fullName>
    </submittedName>
</protein>
<dbReference type="EMBL" id="JACHLI010000001">
    <property type="protein sequence ID" value="MBB4861557.1"/>
    <property type="molecule type" value="Genomic_DNA"/>
</dbReference>